<dbReference type="PRINTS" id="PR00313">
    <property type="entry name" value="CABNDNGRPT"/>
</dbReference>
<keyword evidence="4" id="KW-1185">Reference proteome</keyword>
<sequence length="625" mass="64850">MTYLIEWSPQLGPNGTYTLTSPEGPDIELMMTSDSGVIYKSSFGQAIGVISTREPLKAEFSFDQSVRNVSFEIYDVDASGWSDQVSVFAFDAAGDPVPVQVSDLDTHHRTDGAGTVWGTASGRAPGGPGAPENVTFTISDIASRFEVIFDDGPLGSNTGRMEIGPVRFELGVDPVVADGTTGNDSLQGDDGNDTLRGLDGDDTLIGLNGRDLLDGGAGVDRMEGGASDDRYIVDNAADLIVELLGGGARDLAEASVDYTLPDHVERLLLSGTGNLNGTGNAGHNVLIGNAGDNHLQGLAGDDWLDAGPGGDDTLDGGAGTDMASFWQVPPAAQVWQTTLDLDLATGMATAQADSFELIGIENVTGTSGRDILRGDGGDNLLRGLTGDDWLQGRGGNDTLEGGNGIDTASYANAAARLVADLGAGVVRSGTDEDQLISIEGLRASRFSDVITTGNGPTYISAKEGHDWIVAGYGVDVIDGGRHIDTVSYAGANLGISASLKNGRGWTGAATGDRYAGVENLTGTGYGDALSGDDGRNHLRGLDGNDALFGYGGHDVLIGGTGDDMLFGGNGTDRAVFAGDLADYTITRTSEREITVVGADGIDQLDSVEYLQFDDTTARIWDLEIV</sequence>
<proteinExistence type="predicted"/>
<comment type="subcellular location">
    <subcellularLocation>
        <location evidence="1">Secreted</location>
    </subcellularLocation>
</comment>
<dbReference type="EMBL" id="ONZG01000030">
    <property type="protein sequence ID" value="SPJ31513.1"/>
    <property type="molecule type" value="Genomic_DNA"/>
</dbReference>
<dbReference type="RefSeq" id="WP_108792714.1">
    <property type="nucleotide sequence ID" value="NZ_ONZG01000030.1"/>
</dbReference>
<keyword evidence="2" id="KW-0964">Secreted</keyword>
<dbReference type="Gene3D" id="2.150.10.10">
    <property type="entry name" value="Serralysin-like metalloprotease, C-terminal"/>
    <property type="match status" value="4"/>
</dbReference>
<dbReference type="PANTHER" id="PTHR38340:SF1">
    <property type="entry name" value="S-LAYER PROTEIN"/>
    <property type="match status" value="1"/>
</dbReference>
<dbReference type="AlphaFoldDB" id="A0A2R8CGE1"/>
<dbReference type="PROSITE" id="PS00330">
    <property type="entry name" value="HEMOLYSIN_CALCIUM"/>
    <property type="match status" value="4"/>
</dbReference>
<dbReference type="SUPFAM" id="SSF51120">
    <property type="entry name" value="beta-Roll"/>
    <property type="match status" value="4"/>
</dbReference>
<name>A0A2R8CGE1_9RHOB</name>
<gene>
    <name evidence="3" type="primary">cya_27</name>
    <name evidence="3" type="ORF">TRM7615_05056</name>
</gene>
<dbReference type="GO" id="GO:0005576">
    <property type="term" value="C:extracellular region"/>
    <property type="evidence" value="ECO:0007669"/>
    <property type="project" value="UniProtKB-SubCell"/>
</dbReference>
<dbReference type="InterPro" id="IPR011049">
    <property type="entry name" value="Serralysin-like_metalloprot_C"/>
</dbReference>
<dbReference type="InterPro" id="IPR018511">
    <property type="entry name" value="Hemolysin-typ_Ca-bd_CS"/>
</dbReference>
<dbReference type="GO" id="GO:0005509">
    <property type="term" value="F:calcium ion binding"/>
    <property type="evidence" value="ECO:0007669"/>
    <property type="project" value="InterPro"/>
</dbReference>
<evidence type="ECO:0000256" key="2">
    <source>
        <dbReference type="ARBA" id="ARBA00022525"/>
    </source>
</evidence>
<reference evidence="4" key="1">
    <citation type="submission" date="2018-03" db="EMBL/GenBank/DDBJ databases">
        <authorList>
            <person name="Rodrigo-Torres L."/>
            <person name="Arahal R. D."/>
            <person name="Lucena T."/>
        </authorList>
    </citation>
    <scope>NUCLEOTIDE SEQUENCE [LARGE SCALE GENOMIC DNA]</scope>
    <source>
        <strain evidence="4">CECT 7615</strain>
    </source>
</reference>
<organism evidence="3 4">
    <name type="scientific">Falsiruegeria mediterranea M17</name>
    <dbReference type="NCBI Taxonomy" id="1200281"/>
    <lineage>
        <taxon>Bacteria</taxon>
        <taxon>Pseudomonadati</taxon>
        <taxon>Pseudomonadota</taxon>
        <taxon>Alphaproteobacteria</taxon>
        <taxon>Rhodobacterales</taxon>
        <taxon>Roseobacteraceae</taxon>
        <taxon>Falsiruegeria</taxon>
    </lineage>
</organism>
<protein>
    <submittedName>
        <fullName evidence="3">Bifunctional hemolysin/adenylate cyclase</fullName>
    </submittedName>
</protein>
<dbReference type="InterPro" id="IPR050557">
    <property type="entry name" value="RTX_toxin/Mannuronan_C5-epim"/>
</dbReference>
<dbReference type="PANTHER" id="PTHR38340">
    <property type="entry name" value="S-LAYER PROTEIN"/>
    <property type="match status" value="1"/>
</dbReference>
<dbReference type="InterPro" id="IPR001343">
    <property type="entry name" value="Hemolysn_Ca-bd"/>
</dbReference>
<evidence type="ECO:0000313" key="4">
    <source>
        <dbReference type="Proteomes" id="UP000244898"/>
    </source>
</evidence>
<evidence type="ECO:0000256" key="1">
    <source>
        <dbReference type="ARBA" id="ARBA00004613"/>
    </source>
</evidence>
<dbReference type="Pfam" id="PF00353">
    <property type="entry name" value="HemolysinCabind"/>
    <property type="match status" value="5"/>
</dbReference>
<evidence type="ECO:0000313" key="3">
    <source>
        <dbReference type="EMBL" id="SPJ31513.1"/>
    </source>
</evidence>
<dbReference type="Proteomes" id="UP000244898">
    <property type="component" value="Unassembled WGS sequence"/>
</dbReference>
<dbReference type="OrthoDB" id="9773411at2"/>
<accession>A0A2R8CGE1</accession>